<protein>
    <submittedName>
        <fullName evidence="1">Uncharacterized protein</fullName>
    </submittedName>
</protein>
<dbReference type="AlphaFoldDB" id="A0A2D2C238"/>
<dbReference type="Pfam" id="PF23789">
    <property type="entry name" value="Pre_tape_measure"/>
    <property type="match status" value="1"/>
</dbReference>
<accession>A0A2D2C238</accession>
<gene>
    <name evidence="1" type="ORF">PYTT13_12645</name>
</gene>
<dbReference type="GeneID" id="78898497"/>
<dbReference type="InterPro" id="IPR057378">
    <property type="entry name" value="Pre_tape_measure"/>
</dbReference>
<sequence>MTDIVTLQDLLGGDEYVEISRGRIAVRGLGVGEVLDFVTRYPVLQVGEGLKISAPALIAAAPAAVPEIIALACGMPGKSGQDAARRLSAPDQALVIEAIIERTMPDGPGPFVEILARLLRKLSGS</sequence>
<organism evidence="1 2">
    <name type="scientific">Paracoccus yeei</name>
    <dbReference type="NCBI Taxonomy" id="147645"/>
    <lineage>
        <taxon>Bacteria</taxon>
        <taxon>Pseudomonadati</taxon>
        <taxon>Pseudomonadota</taxon>
        <taxon>Alphaproteobacteria</taxon>
        <taxon>Rhodobacterales</taxon>
        <taxon>Paracoccaceae</taxon>
        <taxon>Paracoccus</taxon>
    </lineage>
</organism>
<name>A0A2D2C238_9RHOB</name>
<dbReference type="RefSeq" id="WP_099649351.1">
    <property type="nucleotide sequence ID" value="NZ_CP024422.1"/>
</dbReference>
<reference evidence="1 2" key="1">
    <citation type="submission" date="2017-10" db="EMBL/GenBank/DDBJ databases">
        <title>Complete genome sequence of Paracoccus yeei TT13 isolated from human skin.</title>
        <authorList>
            <person name="Lee K."/>
            <person name="Lim J.Y."/>
            <person name="Hwang I."/>
        </authorList>
    </citation>
    <scope>NUCLEOTIDE SEQUENCE [LARGE SCALE GENOMIC DNA]</scope>
    <source>
        <strain evidence="1 2">TT13</strain>
    </source>
</reference>
<dbReference type="EMBL" id="CP024422">
    <property type="protein sequence ID" value="ATQ56557.1"/>
    <property type="molecule type" value="Genomic_DNA"/>
</dbReference>
<dbReference type="Proteomes" id="UP000229314">
    <property type="component" value="Chromosome"/>
</dbReference>
<evidence type="ECO:0000313" key="2">
    <source>
        <dbReference type="Proteomes" id="UP000229314"/>
    </source>
</evidence>
<evidence type="ECO:0000313" key="1">
    <source>
        <dbReference type="EMBL" id="ATQ56557.1"/>
    </source>
</evidence>
<proteinExistence type="predicted"/>